<evidence type="ECO:0000313" key="5">
    <source>
        <dbReference type="Proteomes" id="UP001282284"/>
    </source>
</evidence>
<reference evidence="4 5" key="1">
    <citation type="submission" date="2023-06" db="EMBL/GenBank/DDBJ databases">
        <title>Sporosarcina sp. nov., isolated from Korean traditional fermented seafood 'Jeotgal'.</title>
        <authorList>
            <person name="Yang A.I."/>
            <person name="Shin N.-R."/>
        </authorList>
    </citation>
    <scope>NUCLEOTIDE SEQUENCE [LARGE SCALE GENOMIC DNA]</scope>
    <source>
        <strain evidence="4 5">KCTC13119</strain>
    </source>
</reference>
<accession>A0ABU4G9S1</accession>
<evidence type="ECO:0000256" key="2">
    <source>
        <dbReference type="SAM" id="Phobius"/>
    </source>
</evidence>
<keyword evidence="5" id="KW-1185">Reference proteome</keyword>
<evidence type="ECO:0000259" key="3">
    <source>
        <dbReference type="Pfam" id="PF07423"/>
    </source>
</evidence>
<keyword evidence="2" id="KW-0812">Transmembrane</keyword>
<feature type="domain" description="DUF1510" evidence="3">
    <location>
        <begin position="134"/>
        <end position="225"/>
    </location>
</feature>
<keyword evidence="2" id="KW-1133">Transmembrane helix</keyword>
<sequence>MNEHEDFSRINRKKRHNKSNRFLNIMIGIVVVLILIVGATLITGGKNKGKKDDQASEEVTTDKQTNDSSTDEGAEADDETSRQDEDDETDGTSEDSALEDEEDATGSKEEEQDTEAGSVTIVPNDDAIIEETVVNTAWEPIGTEQSGAHTSKYDGNSVDWNEKKKAIAYATGIPENELIYWKIKNGGSPQKSIGIVSTKDKQQKYRVYLEWIDGAGWKPVKMDKLTTLDFDY</sequence>
<dbReference type="InterPro" id="IPR009988">
    <property type="entry name" value="DUF1510"/>
</dbReference>
<organism evidence="4 5">
    <name type="scientific">Sporosarcina saromensis</name>
    <dbReference type="NCBI Taxonomy" id="359365"/>
    <lineage>
        <taxon>Bacteria</taxon>
        <taxon>Bacillati</taxon>
        <taxon>Bacillota</taxon>
        <taxon>Bacilli</taxon>
        <taxon>Bacillales</taxon>
        <taxon>Caryophanaceae</taxon>
        <taxon>Sporosarcina</taxon>
    </lineage>
</organism>
<feature type="compositionally biased region" description="Acidic residues" evidence="1">
    <location>
        <begin position="69"/>
        <end position="114"/>
    </location>
</feature>
<proteinExistence type="predicted"/>
<protein>
    <submittedName>
        <fullName evidence="4">DUF1510 family protein</fullName>
    </submittedName>
</protein>
<dbReference type="Pfam" id="PF07423">
    <property type="entry name" value="DUF1510"/>
    <property type="match status" value="1"/>
</dbReference>
<comment type="caution">
    <text evidence="4">The sequence shown here is derived from an EMBL/GenBank/DDBJ whole genome shotgun (WGS) entry which is preliminary data.</text>
</comment>
<name>A0ABU4G9S1_9BACL</name>
<dbReference type="RefSeq" id="WP_317942216.1">
    <property type="nucleotide sequence ID" value="NZ_JAUBDI010000002.1"/>
</dbReference>
<evidence type="ECO:0000256" key="1">
    <source>
        <dbReference type="SAM" id="MobiDB-lite"/>
    </source>
</evidence>
<keyword evidence="2" id="KW-0472">Membrane</keyword>
<feature type="compositionally biased region" description="Basic and acidic residues" evidence="1">
    <location>
        <begin position="50"/>
        <end position="65"/>
    </location>
</feature>
<dbReference type="Proteomes" id="UP001282284">
    <property type="component" value="Unassembled WGS sequence"/>
</dbReference>
<dbReference type="EMBL" id="JAUBDI010000002">
    <property type="protein sequence ID" value="MDW0112327.1"/>
    <property type="molecule type" value="Genomic_DNA"/>
</dbReference>
<feature type="region of interest" description="Disordered" evidence="1">
    <location>
        <begin position="45"/>
        <end position="126"/>
    </location>
</feature>
<feature type="transmembrane region" description="Helical" evidence="2">
    <location>
        <begin position="21"/>
        <end position="42"/>
    </location>
</feature>
<gene>
    <name evidence="4" type="ORF">QT711_03955</name>
</gene>
<evidence type="ECO:0000313" key="4">
    <source>
        <dbReference type="EMBL" id="MDW0112327.1"/>
    </source>
</evidence>